<comment type="caution">
    <text evidence="1">The sequence shown here is derived from an EMBL/GenBank/DDBJ whole genome shotgun (WGS) entry which is preliminary data.</text>
</comment>
<sequence>MQWADDGFYEINEQVVQGLTTGIARMTDPASSWTDKAKALGDRYRKRDPEITETEAGRRGFKAVFQLAG</sequence>
<protein>
    <submittedName>
        <fullName evidence="1">Uncharacterized protein</fullName>
    </submittedName>
</protein>
<accession>X0VGT5</accession>
<dbReference type="AlphaFoldDB" id="X0VGT5"/>
<organism evidence="1">
    <name type="scientific">marine sediment metagenome</name>
    <dbReference type="NCBI Taxonomy" id="412755"/>
    <lineage>
        <taxon>unclassified sequences</taxon>
        <taxon>metagenomes</taxon>
        <taxon>ecological metagenomes</taxon>
    </lineage>
</organism>
<feature type="non-terminal residue" evidence="1">
    <location>
        <position position="69"/>
    </location>
</feature>
<proteinExistence type="predicted"/>
<name>X0VGT5_9ZZZZ</name>
<evidence type="ECO:0000313" key="1">
    <source>
        <dbReference type="EMBL" id="GAG17499.1"/>
    </source>
</evidence>
<dbReference type="EMBL" id="BARS01034017">
    <property type="protein sequence ID" value="GAG17499.1"/>
    <property type="molecule type" value="Genomic_DNA"/>
</dbReference>
<reference evidence="1" key="1">
    <citation type="journal article" date="2014" name="Front. Microbiol.">
        <title>High frequency of phylogenetically diverse reductive dehalogenase-homologous genes in deep subseafloor sedimentary metagenomes.</title>
        <authorList>
            <person name="Kawai M."/>
            <person name="Futagami T."/>
            <person name="Toyoda A."/>
            <person name="Takaki Y."/>
            <person name="Nishi S."/>
            <person name="Hori S."/>
            <person name="Arai W."/>
            <person name="Tsubouchi T."/>
            <person name="Morono Y."/>
            <person name="Uchiyama I."/>
            <person name="Ito T."/>
            <person name="Fujiyama A."/>
            <person name="Inagaki F."/>
            <person name="Takami H."/>
        </authorList>
    </citation>
    <scope>NUCLEOTIDE SEQUENCE</scope>
    <source>
        <strain evidence="1">Expedition CK06-06</strain>
    </source>
</reference>
<gene>
    <name evidence="1" type="ORF">S01H1_52613</name>
</gene>